<organism evidence="2 3">
    <name type="scientific">Vespula maculifrons</name>
    <name type="common">Eastern yellow jacket</name>
    <name type="synonym">Wasp</name>
    <dbReference type="NCBI Taxonomy" id="7453"/>
    <lineage>
        <taxon>Eukaryota</taxon>
        <taxon>Metazoa</taxon>
        <taxon>Ecdysozoa</taxon>
        <taxon>Arthropoda</taxon>
        <taxon>Hexapoda</taxon>
        <taxon>Insecta</taxon>
        <taxon>Pterygota</taxon>
        <taxon>Neoptera</taxon>
        <taxon>Endopterygota</taxon>
        <taxon>Hymenoptera</taxon>
        <taxon>Apocrita</taxon>
        <taxon>Aculeata</taxon>
        <taxon>Vespoidea</taxon>
        <taxon>Vespidae</taxon>
        <taxon>Vespinae</taxon>
        <taxon>Vespula</taxon>
    </lineage>
</organism>
<comment type="caution">
    <text evidence="2">The sequence shown here is derived from an EMBL/GenBank/DDBJ whole genome shotgun (WGS) entry which is preliminary data.</text>
</comment>
<feature type="compositionally biased region" description="Acidic residues" evidence="1">
    <location>
        <begin position="17"/>
        <end position="35"/>
    </location>
</feature>
<evidence type="ECO:0000313" key="3">
    <source>
        <dbReference type="Proteomes" id="UP001607303"/>
    </source>
</evidence>
<name>A0ABD2AH85_VESMC</name>
<keyword evidence="3" id="KW-1185">Reference proteome</keyword>
<feature type="region of interest" description="Disordered" evidence="1">
    <location>
        <begin position="1"/>
        <end position="44"/>
    </location>
</feature>
<protein>
    <submittedName>
        <fullName evidence="2">Myb-like protein X</fullName>
    </submittedName>
</protein>
<proteinExistence type="predicted"/>
<evidence type="ECO:0000313" key="2">
    <source>
        <dbReference type="EMBL" id="KAL2719895.1"/>
    </source>
</evidence>
<reference evidence="2 3" key="1">
    <citation type="journal article" date="2024" name="Ann. Entomol. Soc. Am.">
        <title>Genomic analyses of the southern and eastern yellowjacket wasps (Hymenoptera: Vespidae) reveal evolutionary signatures of social life.</title>
        <authorList>
            <person name="Catto M.A."/>
            <person name="Caine P.B."/>
            <person name="Orr S.E."/>
            <person name="Hunt B.G."/>
            <person name="Goodisman M.A.D."/>
        </authorList>
    </citation>
    <scope>NUCLEOTIDE SEQUENCE [LARGE SCALE GENOMIC DNA]</scope>
    <source>
        <strain evidence="2">232</strain>
        <tissue evidence="2">Head and thorax</tissue>
    </source>
</reference>
<dbReference type="EMBL" id="JAYRBN010000117">
    <property type="protein sequence ID" value="KAL2719895.1"/>
    <property type="molecule type" value="Genomic_DNA"/>
</dbReference>
<dbReference type="Proteomes" id="UP001607303">
    <property type="component" value="Unassembled WGS sequence"/>
</dbReference>
<sequence>MMINNDSKRKNLGIKAEDEEEVEGVTGDEEVDGDGEFNSNETDDGLLPNIDFAILDLNSNVPNAVYRKDEVEWIILILRE</sequence>
<accession>A0ABD2AH85</accession>
<evidence type="ECO:0000256" key="1">
    <source>
        <dbReference type="SAM" id="MobiDB-lite"/>
    </source>
</evidence>
<dbReference type="AlphaFoldDB" id="A0ABD2AH85"/>
<gene>
    <name evidence="2" type="ORF">V1477_021042</name>
</gene>